<accession>A0A4V6S134</accession>
<dbReference type="EMBL" id="SGPL01001430">
    <property type="protein sequence ID" value="THH03053.1"/>
    <property type="molecule type" value="Genomic_DNA"/>
</dbReference>
<dbReference type="AlphaFoldDB" id="A0A4V6S134"/>
<organism evidence="2 3">
    <name type="scientific">Bondarzewia mesenterica</name>
    <dbReference type="NCBI Taxonomy" id="1095465"/>
    <lineage>
        <taxon>Eukaryota</taxon>
        <taxon>Fungi</taxon>
        <taxon>Dikarya</taxon>
        <taxon>Basidiomycota</taxon>
        <taxon>Agaricomycotina</taxon>
        <taxon>Agaricomycetes</taxon>
        <taxon>Russulales</taxon>
        <taxon>Bondarzewiaceae</taxon>
        <taxon>Bondarzewia</taxon>
    </lineage>
</organism>
<dbReference type="Proteomes" id="UP000310158">
    <property type="component" value="Unassembled WGS sequence"/>
</dbReference>
<protein>
    <submittedName>
        <fullName evidence="2">Uncharacterized protein</fullName>
    </submittedName>
</protein>
<name>A0A4V6S134_9AGAM</name>
<keyword evidence="1" id="KW-0175">Coiled coil</keyword>
<evidence type="ECO:0000313" key="3">
    <source>
        <dbReference type="Proteomes" id="UP000310158"/>
    </source>
</evidence>
<dbReference type="OrthoDB" id="272266at2759"/>
<sequence>MPSEKLAALELESKTVEEDNKALVAEVKTLSAELAKIKSTPTDNDLVSQISEAEAKACILLDSPGFRLVEVERRVGEEEENIFNVRVAFCLSVGALRMALAMIPTFAFTPRHCFLSLRLWSLVSDNLTPQDAKDLAEDLGIEYDTPEHATLERSPLCSLPLKGRKK</sequence>
<keyword evidence="3" id="KW-1185">Reference proteome</keyword>
<proteinExistence type="predicted"/>
<evidence type="ECO:0000256" key="1">
    <source>
        <dbReference type="SAM" id="Coils"/>
    </source>
</evidence>
<gene>
    <name evidence="2" type="ORF">EW146_g10516</name>
</gene>
<comment type="caution">
    <text evidence="2">The sequence shown here is derived from an EMBL/GenBank/DDBJ whole genome shotgun (WGS) entry which is preliminary data.</text>
</comment>
<reference evidence="2 3" key="1">
    <citation type="submission" date="2019-02" db="EMBL/GenBank/DDBJ databases">
        <title>Genome sequencing of the rare red list fungi Bondarzewia mesenterica.</title>
        <authorList>
            <person name="Buettner E."/>
            <person name="Kellner H."/>
        </authorList>
    </citation>
    <scope>NUCLEOTIDE SEQUENCE [LARGE SCALE GENOMIC DNA]</scope>
    <source>
        <strain evidence="2 3">DSM 108281</strain>
    </source>
</reference>
<feature type="coiled-coil region" evidence="1">
    <location>
        <begin position="6"/>
        <end position="40"/>
    </location>
</feature>
<evidence type="ECO:0000313" key="2">
    <source>
        <dbReference type="EMBL" id="THH03053.1"/>
    </source>
</evidence>